<dbReference type="AlphaFoldDB" id="A0A2I1D2Z9"/>
<sequence length="491" mass="57297">MLVMGNEPIVWTDLFFSGDPPESIKATETNSDKDFSRFIPEGQDLKLRGRIDQAQYTGFEVIQVFWLWSNGHRKYVGKIFPDYTRTHALQRIHYRPTALAGRRIRDVIDDAVHEFDRFCQEARAYTHIYRFCPAHERIYFPKFHGVVTDMQRYSSEGVNQRAIVLEALRPSFRSRRVLGENTTQLPEPFSDILTNSPLSPFEYEWYCSLLKDRIRRLDALHRINVTHGDIEDRHFRIPGDFYDTVLYDFSESYTFSVKMPLILNDYKPRPLKGISDAEQQRVKSQVEQRAINRDFRSHLIELSSQDTVDDALSQSLDREEELLELIVLKVYHSPDYFSMPTLNSIFPFLEEVRPGCDPCWHIRRGRLLHHYEPVWAVSMGKKHLDPITFENEAQFETIVESDRSRVLLCLVPKWWNISIGTIRDSGSKDTTGLVDKLREACLRLAFSHGTPGSVISHVEFMGTDKEDREIRDNQNVVKEFLEPSGRNVECI</sequence>
<protein>
    <submittedName>
        <fullName evidence="1">Uncharacterized protein</fullName>
    </submittedName>
</protein>
<dbReference type="VEuPathDB" id="FungiDB:P168DRAFT_154510"/>
<evidence type="ECO:0000313" key="2">
    <source>
        <dbReference type="Proteomes" id="UP000234254"/>
    </source>
</evidence>
<evidence type="ECO:0000313" key="1">
    <source>
        <dbReference type="EMBL" id="PKY04239.1"/>
    </source>
</evidence>
<accession>A0A2I1D2Z9</accession>
<organism evidence="1 2">
    <name type="scientific">Aspergillus campestris (strain IBT 28561)</name>
    <dbReference type="NCBI Taxonomy" id="1392248"/>
    <lineage>
        <taxon>Eukaryota</taxon>
        <taxon>Fungi</taxon>
        <taxon>Dikarya</taxon>
        <taxon>Ascomycota</taxon>
        <taxon>Pezizomycotina</taxon>
        <taxon>Eurotiomycetes</taxon>
        <taxon>Eurotiomycetidae</taxon>
        <taxon>Eurotiales</taxon>
        <taxon>Aspergillaceae</taxon>
        <taxon>Aspergillus</taxon>
        <taxon>Aspergillus subgen. Circumdati</taxon>
    </lineage>
</organism>
<dbReference type="Proteomes" id="UP000234254">
    <property type="component" value="Unassembled WGS sequence"/>
</dbReference>
<dbReference type="RefSeq" id="XP_024692833.1">
    <property type="nucleotide sequence ID" value="XM_024832817.1"/>
</dbReference>
<proteinExistence type="predicted"/>
<dbReference type="OrthoDB" id="4138941at2759"/>
<dbReference type="SUPFAM" id="SSF56112">
    <property type="entry name" value="Protein kinase-like (PK-like)"/>
    <property type="match status" value="1"/>
</dbReference>
<name>A0A2I1D2Z9_ASPC2</name>
<comment type="caution">
    <text evidence="1">The sequence shown here is derived from an EMBL/GenBank/DDBJ whole genome shotgun (WGS) entry which is preliminary data.</text>
</comment>
<dbReference type="InterPro" id="IPR011009">
    <property type="entry name" value="Kinase-like_dom_sf"/>
</dbReference>
<keyword evidence="2" id="KW-1185">Reference proteome</keyword>
<reference evidence="1" key="1">
    <citation type="submission" date="2016-12" db="EMBL/GenBank/DDBJ databases">
        <title>The genomes of Aspergillus section Nigri reveals drivers in fungal speciation.</title>
        <authorList>
            <consortium name="DOE Joint Genome Institute"/>
            <person name="Vesth T.C."/>
            <person name="Nybo J."/>
            <person name="Theobald S."/>
            <person name="Brandl J."/>
            <person name="Frisvad J.C."/>
            <person name="Nielsen K.F."/>
            <person name="Lyhne E.K."/>
            <person name="Kogle M.E."/>
            <person name="Kuo A."/>
            <person name="Riley R."/>
            <person name="Clum A."/>
            <person name="Nolan M."/>
            <person name="Lipzen A."/>
            <person name="Salamov A."/>
            <person name="Henrissat B."/>
            <person name="Wiebenga A."/>
            <person name="De vries R.P."/>
            <person name="Grigoriev I.V."/>
            <person name="Mortensen U.H."/>
            <person name="Andersen M.R."/>
            <person name="Baker S.E."/>
        </authorList>
    </citation>
    <scope>NUCLEOTIDE SEQUENCE</scope>
    <source>
        <strain evidence="1">IBT 28561</strain>
    </source>
</reference>
<dbReference type="GeneID" id="36540340"/>
<dbReference type="EMBL" id="MSFM01000006">
    <property type="protein sequence ID" value="PKY04239.1"/>
    <property type="molecule type" value="Genomic_DNA"/>
</dbReference>
<gene>
    <name evidence="1" type="ORF">P168DRAFT_154510</name>
</gene>